<gene>
    <name evidence="2" type="ORF">EB796_017687</name>
</gene>
<evidence type="ECO:0000313" key="3">
    <source>
        <dbReference type="Proteomes" id="UP000593567"/>
    </source>
</evidence>
<organism evidence="2 3">
    <name type="scientific">Bugula neritina</name>
    <name type="common">Brown bryozoan</name>
    <name type="synonym">Sertularia neritina</name>
    <dbReference type="NCBI Taxonomy" id="10212"/>
    <lineage>
        <taxon>Eukaryota</taxon>
        <taxon>Metazoa</taxon>
        <taxon>Spiralia</taxon>
        <taxon>Lophotrochozoa</taxon>
        <taxon>Bryozoa</taxon>
        <taxon>Gymnolaemata</taxon>
        <taxon>Cheilostomatida</taxon>
        <taxon>Flustrina</taxon>
        <taxon>Buguloidea</taxon>
        <taxon>Bugulidae</taxon>
        <taxon>Bugula</taxon>
    </lineage>
</organism>
<dbReference type="Pfam" id="PF15243">
    <property type="entry name" value="ANAPC15"/>
    <property type="match status" value="1"/>
</dbReference>
<dbReference type="GO" id="GO:0090266">
    <property type="term" value="P:regulation of mitotic cell cycle spindle assembly checkpoint"/>
    <property type="evidence" value="ECO:0007669"/>
    <property type="project" value="InterPro"/>
</dbReference>
<evidence type="ECO:0000256" key="1">
    <source>
        <dbReference type="SAM" id="MobiDB-lite"/>
    </source>
</evidence>
<evidence type="ECO:0000313" key="2">
    <source>
        <dbReference type="EMBL" id="KAF6024008.1"/>
    </source>
</evidence>
<comment type="caution">
    <text evidence="2">The sequence shown here is derived from an EMBL/GenBank/DDBJ whole genome shotgun (WGS) entry which is preliminary data.</text>
</comment>
<name>A0A7J7JF57_BUGNE</name>
<keyword evidence="3" id="KW-1185">Reference proteome</keyword>
<dbReference type="InterPro" id="IPR026182">
    <property type="entry name" value="ANAPC15"/>
</dbReference>
<sequence>MTSNGPTVFPTLLPNQLHHAWFPEKYQLAKESAITKAEEAYEAWKHALRNQGDGIPLYGKISDEHLVDPREEASVTDNTSEDDLDTDVLDDQDSLHDNDIDMTPANNNTSPIL</sequence>
<dbReference type="Proteomes" id="UP000593567">
    <property type="component" value="Unassembled WGS sequence"/>
</dbReference>
<dbReference type="AlphaFoldDB" id="A0A7J7JF57"/>
<protein>
    <submittedName>
        <fullName evidence="2">Uncharacterized protein</fullName>
    </submittedName>
</protein>
<dbReference type="EMBL" id="VXIV02002634">
    <property type="protein sequence ID" value="KAF6024008.1"/>
    <property type="molecule type" value="Genomic_DNA"/>
</dbReference>
<proteinExistence type="predicted"/>
<accession>A0A7J7JF57</accession>
<feature type="compositionally biased region" description="Polar residues" evidence="1">
    <location>
        <begin position="104"/>
        <end position="113"/>
    </location>
</feature>
<reference evidence="2" key="1">
    <citation type="submission" date="2020-06" db="EMBL/GenBank/DDBJ databases">
        <title>Draft genome of Bugula neritina, a colonial animal packing powerful symbionts and potential medicines.</title>
        <authorList>
            <person name="Rayko M."/>
        </authorList>
    </citation>
    <scope>NUCLEOTIDE SEQUENCE [LARGE SCALE GENOMIC DNA]</scope>
    <source>
        <strain evidence="2">Kwan_BN1</strain>
    </source>
</reference>
<feature type="region of interest" description="Disordered" evidence="1">
    <location>
        <begin position="66"/>
        <end position="113"/>
    </location>
</feature>
<dbReference type="GO" id="GO:0005680">
    <property type="term" value="C:anaphase-promoting complex"/>
    <property type="evidence" value="ECO:0007669"/>
    <property type="project" value="InterPro"/>
</dbReference>
<feature type="compositionally biased region" description="Acidic residues" evidence="1">
    <location>
        <begin position="79"/>
        <end position="92"/>
    </location>
</feature>